<proteinExistence type="predicted"/>
<dbReference type="Proteomes" id="UP000615446">
    <property type="component" value="Unassembled WGS sequence"/>
</dbReference>
<reference evidence="2" key="1">
    <citation type="submission" date="2019-10" db="EMBL/GenBank/DDBJ databases">
        <title>Conservation and host-specific expression of non-tandemly repeated heterogenous ribosome RNA gene in arbuscular mycorrhizal fungi.</title>
        <authorList>
            <person name="Maeda T."/>
            <person name="Kobayashi Y."/>
            <person name="Nakagawa T."/>
            <person name="Ezawa T."/>
            <person name="Yamaguchi K."/>
            <person name="Bino T."/>
            <person name="Nishimoto Y."/>
            <person name="Shigenobu S."/>
            <person name="Kawaguchi M."/>
        </authorList>
    </citation>
    <scope>NUCLEOTIDE SEQUENCE</scope>
    <source>
        <strain evidence="2">HR1</strain>
    </source>
</reference>
<accession>A0A8H3QS69</accession>
<protein>
    <submittedName>
        <fullName evidence="2">Uncharacterized protein</fullName>
    </submittedName>
</protein>
<dbReference type="AlphaFoldDB" id="A0A8H3QS69"/>
<evidence type="ECO:0000313" key="2">
    <source>
        <dbReference type="EMBL" id="GES90875.1"/>
    </source>
</evidence>
<organism evidence="2 3">
    <name type="scientific">Rhizophagus clarus</name>
    <dbReference type="NCBI Taxonomy" id="94130"/>
    <lineage>
        <taxon>Eukaryota</taxon>
        <taxon>Fungi</taxon>
        <taxon>Fungi incertae sedis</taxon>
        <taxon>Mucoromycota</taxon>
        <taxon>Glomeromycotina</taxon>
        <taxon>Glomeromycetes</taxon>
        <taxon>Glomerales</taxon>
        <taxon>Glomeraceae</taxon>
        <taxon>Rhizophagus</taxon>
    </lineage>
</organism>
<evidence type="ECO:0000256" key="1">
    <source>
        <dbReference type="SAM" id="MobiDB-lite"/>
    </source>
</evidence>
<sequence>MTNKRTTRNSIKHNTSQPKGPSVTVKKEIITANAKCTLAEELVVAQNTALASNLDTELSLAQDLFANKKDDQVRDNTDHLIFRLRLDADMSKQVNKLIKKITTFTCYASDSNEYAMITDLPNQADQHTRVNRKTDEAHEVLKLLRKYPEFEYVKPAHRPIQQENGKYKVINVIKAIFSNEDSYNKVLQANFHTTVQEEGEDGNFVEKKISFKFKPIQQALLITEEQETNKKKRTIQVFDIPLYTEKKTIQNSFSFLGKIEKSAHGQYQ</sequence>
<feature type="compositionally biased region" description="Basic residues" evidence="1">
    <location>
        <begin position="1"/>
        <end position="11"/>
    </location>
</feature>
<name>A0A8H3QS69_9GLOM</name>
<gene>
    <name evidence="2" type="ORF">RCL2_001770300</name>
</gene>
<feature type="region of interest" description="Disordered" evidence="1">
    <location>
        <begin position="1"/>
        <end position="22"/>
    </location>
</feature>
<dbReference type="EMBL" id="BLAL01000196">
    <property type="protein sequence ID" value="GES90875.1"/>
    <property type="molecule type" value="Genomic_DNA"/>
</dbReference>
<comment type="caution">
    <text evidence="2">The sequence shown here is derived from an EMBL/GenBank/DDBJ whole genome shotgun (WGS) entry which is preliminary data.</text>
</comment>
<evidence type="ECO:0000313" key="3">
    <source>
        <dbReference type="Proteomes" id="UP000615446"/>
    </source>
</evidence>